<evidence type="ECO:0000313" key="2">
    <source>
        <dbReference type="Proteomes" id="UP000545761"/>
    </source>
</evidence>
<proteinExistence type="predicted"/>
<dbReference type="Proteomes" id="UP000545761">
    <property type="component" value="Unassembled WGS sequence"/>
</dbReference>
<organism evidence="1 2">
    <name type="scientific">Streptomyces himalayensis subsp. himalayensis</name>
    <dbReference type="NCBI Taxonomy" id="2756131"/>
    <lineage>
        <taxon>Bacteria</taxon>
        <taxon>Bacillati</taxon>
        <taxon>Actinomycetota</taxon>
        <taxon>Actinomycetes</taxon>
        <taxon>Kitasatosporales</taxon>
        <taxon>Streptomycetaceae</taxon>
        <taxon>Streptomyces</taxon>
        <taxon>Streptomyces himalayensis</taxon>
    </lineage>
</organism>
<accession>A0A7W0DSV7</accession>
<dbReference type="RefSeq" id="WP_181661153.1">
    <property type="nucleotide sequence ID" value="NZ_JACEHE010000026.1"/>
</dbReference>
<dbReference type="AlphaFoldDB" id="A0A7W0DSV7"/>
<sequence length="50" mass="5196">MTAQINRPVKVTVGLTGVATLTIEGHEQGDVPGDTEYPKVALGDPVLHGL</sequence>
<reference evidence="1 2" key="1">
    <citation type="submission" date="2020-07" db="EMBL/GenBank/DDBJ databases">
        <title>Streptomyces isolated from Indian soil.</title>
        <authorList>
            <person name="Mandal S."/>
            <person name="Maiti P.K."/>
        </authorList>
    </citation>
    <scope>NUCLEOTIDE SEQUENCE [LARGE SCALE GENOMIC DNA]</scope>
    <source>
        <strain evidence="1 2">PSKA28</strain>
    </source>
</reference>
<protein>
    <submittedName>
        <fullName evidence="1">Uncharacterized protein</fullName>
    </submittedName>
</protein>
<dbReference type="EMBL" id="JACEHE010000026">
    <property type="protein sequence ID" value="MBA2950220.1"/>
    <property type="molecule type" value="Genomic_DNA"/>
</dbReference>
<evidence type="ECO:0000313" key="1">
    <source>
        <dbReference type="EMBL" id="MBA2950220.1"/>
    </source>
</evidence>
<name>A0A7W0DSV7_9ACTN</name>
<comment type="caution">
    <text evidence="1">The sequence shown here is derived from an EMBL/GenBank/DDBJ whole genome shotgun (WGS) entry which is preliminary data.</text>
</comment>
<gene>
    <name evidence="1" type="ORF">H1D24_31610</name>
</gene>